<comment type="caution">
    <text evidence="2">The sequence shown here is derived from an EMBL/GenBank/DDBJ whole genome shotgun (WGS) entry which is preliminary data.</text>
</comment>
<gene>
    <name evidence="2" type="ORF">PCOR1329_LOCUS10310</name>
</gene>
<dbReference type="EMBL" id="CAUYUJ010002915">
    <property type="protein sequence ID" value="CAK0802981.1"/>
    <property type="molecule type" value="Genomic_DNA"/>
</dbReference>
<feature type="region of interest" description="Disordered" evidence="1">
    <location>
        <begin position="125"/>
        <end position="146"/>
    </location>
</feature>
<name>A0ABN9QHY0_9DINO</name>
<accession>A0ABN9QHY0</accession>
<organism evidence="2 3">
    <name type="scientific">Prorocentrum cordatum</name>
    <dbReference type="NCBI Taxonomy" id="2364126"/>
    <lineage>
        <taxon>Eukaryota</taxon>
        <taxon>Sar</taxon>
        <taxon>Alveolata</taxon>
        <taxon>Dinophyceae</taxon>
        <taxon>Prorocentrales</taxon>
        <taxon>Prorocentraceae</taxon>
        <taxon>Prorocentrum</taxon>
    </lineage>
</organism>
<evidence type="ECO:0000313" key="2">
    <source>
        <dbReference type="EMBL" id="CAK0802981.1"/>
    </source>
</evidence>
<dbReference type="Proteomes" id="UP001189429">
    <property type="component" value="Unassembled WGS sequence"/>
</dbReference>
<feature type="non-terminal residue" evidence="2">
    <location>
        <position position="1"/>
    </location>
</feature>
<protein>
    <submittedName>
        <fullName evidence="2">Uncharacterized protein</fullName>
    </submittedName>
</protein>
<evidence type="ECO:0000256" key="1">
    <source>
        <dbReference type="SAM" id="MobiDB-lite"/>
    </source>
</evidence>
<evidence type="ECO:0000313" key="3">
    <source>
        <dbReference type="Proteomes" id="UP001189429"/>
    </source>
</evidence>
<proteinExistence type="predicted"/>
<reference evidence="2" key="1">
    <citation type="submission" date="2023-10" db="EMBL/GenBank/DDBJ databases">
        <authorList>
            <person name="Chen Y."/>
            <person name="Shah S."/>
            <person name="Dougan E. K."/>
            <person name="Thang M."/>
            <person name="Chan C."/>
        </authorList>
    </citation>
    <scope>NUCLEOTIDE SEQUENCE [LARGE SCALE GENOMIC DNA]</scope>
</reference>
<sequence>VKLTEQDVTSNIRAYLITHGGQTRLSNVGGKFNVRKEWLTENFIVEDNRVFVSAAAKDEWDQKRRVAGGDKVFHQRRIGLESEKNNRVTTRNMRIRDIYVPPTKWGKPGSKIPRFKDIKKARVKPASGYEHASLGLPTFQGGRGKK</sequence>
<keyword evidence="3" id="KW-1185">Reference proteome</keyword>